<reference evidence="2 3" key="1">
    <citation type="submission" date="2019-05" db="EMBL/GenBank/DDBJ databases">
        <title>Genome sequences of Thalassotalea litorea 1K03283.</title>
        <authorList>
            <person name="Zhang D."/>
        </authorList>
    </citation>
    <scope>NUCLEOTIDE SEQUENCE [LARGE SCALE GENOMIC DNA]</scope>
    <source>
        <strain evidence="2 3">MCCC 1K03283</strain>
    </source>
</reference>
<evidence type="ECO:0008006" key="4">
    <source>
        <dbReference type="Google" id="ProtNLM"/>
    </source>
</evidence>
<dbReference type="Proteomes" id="UP000307790">
    <property type="component" value="Unassembled WGS sequence"/>
</dbReference>
<gene>
    <name evidence="2" type="ORF">FE810_13750</name>
</gene>
<sequence>MLFIDRLIKDPLWLFILCGAIIFSVHSYYKPTATYSVDVSDYTKNQLLEERVMLLGRPLQEQEEARTIQAFIDREILFLEALEQGVHRYDPRVRDVLVERMRLDMVSNINLPDEGELLDYYSSNLDIYKTESEISFDQFHFPEAPKSTTQILSLLAKEPELKHIGKVQRRSFDRYGKSVLRALYDKAQLAQLERAEQGKWFAMSVGDKGWFVTRVREWHAPSLIPYPDIRDQVRIDVTTALERESIEKFMLNLRKKYHVRNDTQG</sequence>
<name>A0A5R9IE33_9GAMM</name>
<keyword evidence="3" id="KW-1185">Reference proteome</keyword>
<feature type="transmembrane region" description="Helical" evidence="1">
    <location>
        <begin position="12"/>
        <end position="29"/>
    </location>
</feature>
<evidence type="ECO:0000313" key="2">
    <source>
        <dbReference type="EMBL" id="TLU61876.1"/>
    </source>
</evidence>
<evidence type="ECO:0000313" key="3">
    <source>
        <dbReference type="Proteomes" id="UP000307790"/>
    </source>
</evidence>
<evidence type="ECO:0000256" key="1">
    <source>
        <dbReference type="SAM" id="Phobius"/>
    </source>
</evidence>
<dbReference type="EMBL" id="VCBC01000014">
    <property type="protein sequence ID" value="TLU61876.1"/>
    <property type="molecule type" value="Genomic_DNA"/>
</dbReference>
<dbReference type="AlphaFoldDB" id="A0A5R9IE33"/>
<organism evidence="2 3">
    <name type="scientific">Thalassotalea litorea</name>
    <dbReference type="NCBI Taxonomy" id="2020715"/>
    <lineage>
        <taxon>Bacteria</taxon>
        <taxon>Pseudomonadati</taxon>
        <taxon>Pseudomonadota</taxon>
        <taxon>Gammaproteobacteria</taxon>
        <taxon>Alteromonadales</taxon>
        <taxon>Colwelliaceae</taxon>
        <taxon>Thalassotalea</taxon>
    </lineage>
</organism>
<comment type="caution">
    <text evidence="2">The sequence shown here is derived from an EMBL/GenBank/DDBJ whole genome shotgun (WGS) entry which is preliminary data.</text>
</comment>
<accession>A0A5R9IE33</accession>
<proteinExistence type="predicted"/>
<keyword evidence="1" id="KW-0812">Transmembrane</keyword>
<keyword evidence="1" id="KW-0472">Membrane</keyword>
<keyword evidence="1" id="KW-1133">Transmembrane helix</keyword>
<protein>
    <recommendedName>
        <fullName evidence="4">Peptidyl-prolyl cis-trans isomerase</fullName>
    </recommendedName>
</protein>
<dbReference type="RefSeq" id="WP_138320647.1">
    <property type="nucleotide sequence ID" value="NZ_VCBC01000014.1"/>
</dbReference>
<dbReference type="OrthoDB" id="196786at2"/>